<keyword evidence="9" id="KW-1185">Reference proteome</keyword>
<dbReference type="EMBL" id="JBJQND010000008">
    <property type="protein sequence ID" value="KAL3868090.1"/>
    <property type="molecule type" value="Genomic_DNA"/>
</dbReference>
<gene>
    <name evidence="8" type="ORF">ACJMK2_040926</name>
</gene>
<evidence type="ECO:0000256" key="5">
    <source>
        <dbReference type="ARBA" id="ARBA00023163"/>
    </source>
</evidence>
<comment type="caution">
    <text evidence="8">The sequence shown here is derived from an EMBL/GenBank/DDBJ whole genome shotgun (WGS) entry which is preliminary data.</text>
</comment>
<proteinExistence type="inferred from homology"/>
<dbReference type="Proteomes" id="UP001634394">
    <property type="component" value="Unassembled WGS sequence"/>
</dbReference>
<dbReference type="GO" id="GO:0005634">
    <property type="term" value="C:nucleus"/>
    <property type="evidence" value="ECO:0007669"/>
    <property type="project" value="UniProtKB-SubCell"/>
</dbReference>
<evidence type="ECO:0000256" key="2">
    <source>
        <dbReference type="ARBA" id="ARBA00010222"/>
    </source>
</evidence>
<organism evidence="8 9">
    <name type="scientific">Sinanodonta woodiana</name>
    <name type="common">Chinese pond mussel</name>
    <name type="synonym">Anodonta woodiana</name>
    <dbReference type="NCBI Taxonomy" id="1069815"/>
    <lineage>
        <taxon>Eukaryota</taxon>
        <taxon>Metazoa</taxon>
        <taxon>Spiralia</taxon>
        <taxon>Lophotrochozoa</taxon>
        <taxon>Mollusca</taxon>
        <taxon>Bivalvia</taxon>
        <taxon>Autobranchia</taxon>
        <taxon>Heteroconchia</taxon>
        <taxon>Palaeoheterodonta</taxon>
        <taxon>Unionida</taxon>
        <taxon>Unionoidea</taxon>
        <taxon>Unionidae</taxon>
        <taxon>Unioninae</taxon>
        <taxon>Sinanodonta</taxon>
    </lineage>
</organism>
<evidence type="ECO:0000256" key="4">
    <source>
        <dbReference type="ARBA" id="ARBA00023015"/>
    </source>
</evidence>
<evidence type="ECO:0000256" key="6">
    <source>
        <dbReference type="ARBA" id="ARBA00023242"/>
    </source>
</evidence>
<evidence type="ECO:0000256" key="1">
    <source>
        <dbReference type="ARBA" id="ARBA00004123"/>
    </source>
</evidence>
<dbReference type="InterPro" id="IPR021629">
    <property type="entry name" value="Mediator_Med23"/>
</dbReference>
<evidence type="ECO:0000256" key="3">
    <source>
        <dbReference type="ARBA" id="ARBA00019696"/>
    </source>
</evidence>
<comment type="similarity">
    <text evidence="2">Belongs to the Mediator complex subunit 23 family.</text>
</comment>
<keyword evidence="5" id="KW-0804">Transcription</keyword>
<accession>A0ABD3W686</accession>
<evidence type="ECO:0000313" key="8">
    <source>
        <dbReference type="EMBL" id="KAL3868090.1"/>
    </source>
</evidence>
<reference evidence="8 9" key="1">
    <citation type="submission" date="2024-11" db="EMBL/GenBank/DDBJ databases">
        <title>Chromosome-level genome assembly of the freshwater bivalve Anodonta woodiana.</title>
        <authorList>
            <person name="Chen X."/>
        </authorList>
    </citation>
    <scope>NUCLEOTIDE SEQUENCE [LARGE SCALE GENOMIC DNA]</scope>
    <source>
        <strain evidence="8">MN2024</strain>
        <tissue evidence="8">Gills</tissue>
    </source>
</reference>
<dbReference type="PANTHER" id="PTHR12691:SF10">
    <property type="entry name" value="MEDIATOR OF RNA POLYMERASE II TRANSCRIPTION SUBUNIT 23"/>
    <property type="match status" value="1"/>
</dbReference>
<name>A0ABD3W686_SINWO</name>
<protein>
    <recommendedName>
        <fullName evidence="3">Mediator of RNA polymerase II transcription subunit 23</fullName>
    </recommendedName>
    <alternativeName>
        <fullName evidence="7">Mediator complex subunit 23</fullName>
    </alternativeName>
</protein>
<keyword evidence="4" id="KW-0805">Transcription regulation</keyword>
<evidence type="ECO:0000256" key="7">
    <source>
        <dbReference type="ARBA" id="ARBA00031961"/>
    </source>
</evidence>
<evidence type="ECO:0000313" key="9">
    <source>
        <dbReference type="Proteomes" id="UP001634394"/>
    </source>
</evidence>
<sequence>MSLEMKEKTVEDRVVDVVSELMRGEAIEEGFSGFIKHTATSLQWKRELCFNTMTELWANIPQESHLPALKAYVQCYFEQTNHNRVDLLAEILEVMVENSILQARPVCETLLSNEKLMYQHAHMWIRTFQIIRKIIGGVDYKGCRDLLRAILDKCQTLPDQDNISLMNQVEAIVNVSVKVESFVNVVSYILDRNVCLLPAYFAVNEIVKVCTDDKRWPHWRLGRMLSDFVNSFRPTAHMVTISGRSELLPVVGHSMSNSNVWRLNPNSLHFFLNGPLPYNKDLQEPQAGLLKYVLQQPYSRDMVGTMLSLNKQVKQRCEVLEEQLVDLVVSAMEQSENSDPNSDPGLSHLLWQHLSSQLIYFVLFQFASFPHMVMSLYDKLKGRNLNKGRDHLMWVLLQFISGSIQKNPLTDFLPVLKLYDLLYPDSAPLQPPDISKAQSTHAMASTCIWIHLNKKAQTDKVRLLRPIPNALRDHLNSLREHLESLNQNQSKLTLPGNDYRIALLCNAYSTNPEHFNLPMGLLVESIYGNNKNTTLLPGNLVAAAPTQPLPMNLLDSLTVHAKMSLIHSIVSRVIRMAKNRTNAALAPALVETYSRLLVYMEIESLGIKGFISQLLPTVFSHQAWGILHTLLEMFSYRLHHIQPHYRVQLLGHLHTLASIANTNQNQLQLCVESTALRLITGLGNAEVQPQLSRIFSEQKNPGLLSQDSEELNRVLILTLARAMHITGAESFSTNWYKEILVSIMQSTPHSWPQHTLTSFPSCLSEFFQQNLISREDKAVLKKNVETEFKKWRSMANENDIIAHFSMQGTPPLFLCIIWKTLLEDGRIPPTAYKVLERLGPRALPAHLRTFADFLVFELSLPNSQSLLSRYIEAVNDMVWKYNILTIDRLVLCMSLRNLENNEVQICFVIIYQILFRSAEFKNRVTDFIRENSPEHWLQSSWHDKHMAFHKKYPEKFFYEGIQDLNCPIQHQYLPVYFGNVCLRFIPVLDILIHRLIEMPSVAKFLDNILDHLGTLYKFHDRPVTYLYNTLHYYDRKLAGKPALKRKLVGAVIGALSDIRPSNWCLSEEYQRYLQMPADALTWVPEQDYYIKMVGRLVDTVAGKTPPPFPNCDWRFNEFPNPAAHALHATCVELMALPVPSSQVGNALLDVIMKSAIQLPRDKLMNWMNAVGLIITALPENYWIVLNDRILDMLCSPLFTAGKTEFHFINFKTCQSVFGEQQANYLLALIHAIWHHAGIGQLSMLPHFIRDKVKLILKTENQFLYLCHLIGPFLQRFHSERTRCLLDMTVELYEILANIDRSCIFLHCMDPIVDFLYHIKYMFVGDGVKNEVEKVIRNLRPALQLRLRFISHITVEEASTPIQQLN</sequence>
<dbReference type="PANTHER" id="PTHR12691">
    <property type="entry name" value="MEDIATOR OF RNA POLYMERASE II TRANSCRIPTION SUBUNIT 23"/>
    <property type="match status" value="1"/>
</dbReference>
<dbReference type="Pfam" id="PF11573">
    <property type="entry name" value="Med23"/>
    <property type="match status" value="1"/>
</dbReference>
<comment type="subcellular location">
    <subcellularLocation>
        <location evidence="1">Nucleus</location>
    </subcellularLocation>
</comment>
<keyword evidence="6" id="KW-0539">Nucleus</keyword>